<evidence type="ECO:0000313" key="6">
    <source>
        <dbReference type="Proteomes" id="UP001150942"/>
    </source>
</evidence>
<dbReference type="OrthoDB" id="4094614at2759"/>
<sequence>MRFSVATVFSALVGLSAAYTAPDYTKNPSGNAIASPGLNEIVPEGKTYTIKWSPTTTGPISLVLLRGPSTNVVPLKTLAESIPNSGEFKWTPGSDLEADVSHYGLLLVVEGTGQYQYSTQFGLSAAAGSSSSSTAAAETTETSAAETTPVASAPASSTVIESVEVTTTICPETETTAAATTPAPKVTPTGVSPVGPPSSIPLSSIRLTTSAIPSGTASASPSASPVFNSAGRNAASFGAVMAGVLAAFAL</sequence>
<evidence type="ECO:0000259" key="4">
    <source>
        <dbReference type="Pfam" id="PF10342"/>
    </source>
</evidence>
<dbReference type="InterPro" id="IPR052982">
    <property type="entry name" value="SRP1/TIP1-like"/>
</dbReference>
<dbReference type="EMBL" id="JAPQKQ010000002">
    <property type="protein sequence ID" value="KAJ5208743.1"/>
    <property type="molecule type" value="Genomic_DNA"/>
</dbReference>
<reference evidence="5" key="2">
    <citation type="journal article" date="2023" name="IMA Fungus">
        <title>Comparative genomic study of the Penicillium genus elucidates a diverse pangenome and 15 lateral gene transfer events.</title>
        <authorList>
            <person name="Petersen C."/>
            <person name="Sorensen T."/>
            <person name="Nielsen M.R."/>
            <person name="Sondergaard T.E."/>
            <person name="Sorensen J.L."/>
            <person name="Fitzpatrick D.A."/>
            <person name="Frisvad J.C."/>
            <person name="Nielsen K.L."/>
        </authorList>
    </citation>
    <scope>NUCLEOTIDE SEQUENCE</scope>
    <source>
        <strain evidence="5">IBT 20477</strain>
    </source>
</reference>
<name>A0A9W9T445_9EURO</name>
<feature type="region of interest" description="Disordered" evidence="2">
    <location>
        <begin position="137"/>
        <end position="157"/>
    </location>
</feature>
<feature type="compositionally biased region" description="Low complexity" evidence="2">
    <location>
        <begin position="175"/>
        <end position="193"/>
    </location>
</feature>
<feature type="region of interest" description="Disordered" evidence="2">
    <location>
        <begin position="175"/>
        <end position="200"/>
    </location>
</feature>
<dbReference type="AlphaFoldDB" id="A0A9W9T445"/>
<dbReference type="PANTHER" id="PTHR40633">
    <property type="entry name" value="MATRIX PROTEIN, PUTATIVE (AFU_ORTHOLOGUE AFUA_8G05410)-RELATED"/>
    <property type="match status" value="1"/>
</dbReference>
<evidence type="ECO:0000256" key="2">
    <source>
        <dbReference type="SAM" id="MobiDB-lite"/>
    </source>
</evidence>
<organism evidence="5 6">
    <name type="scientific">Penicillium cf. viridicatum</name>
    <dbReference type="NCBI Taxonomy" id="2972119"/>
    <lineage>
        <taxon>Eukaryota</taxon>
        <taxon>Fungi</taxon>
        <taxon>Dikarya</taxon>
        <taxon>Ascomycota</taxon>
        <taxon>Pezizomycotina</taxon>
        <taxon>Eurotiomycetes</taxon>
        <taxon>Eurotiomycetidae</taxon>
        <taxon>Eurotiales</taxon>
        <taxon>Aspergillaceae</taxon>
        <taxon>Penicillium</taxon>
    </lineage>
</organism>
<dbReference type="Proteomes" id="UP001150942">
    <property type="component" value="Unassembled WGS sequence"/>
</dbReference>
<evidence type="ECO:0000256" key="3">
    <source>
        <dbReference type="SAM" id="SignalP"/>
    </source>
</evidence>
<feature type="signal peptide" evidence="3">
    <location>
        <begin position="1"/>
        <end position="18"/>
    </location>
</feature>
<proteinExistence type="predicted"/>
<feature type="chain" id="PRO_5040914722" description="Yeast cell wall synthesis Kre9/Knh1-like N-terminal domain-containing protein" evidence="3">
    <location>
        <begin position="19"/>
        <end position="250"/>
    </location>
</feature>
<protein>
    <recommendedName>
        <fullName evidence="4">Yeast cell wall synthesis Kre9/Knh1-like N-terminal domain-containing protein</fullName>
    </recommendedName>
</protein>
<dbReference type="InterPro" id="IPR018466">
    <property type="entry name" value="Kre9/Knh1-like_N"/>
</dbReference>
<comment type="caution">
    <text evidence="5">The sequence shown here is derived from an EMBL/GenBank/DDBJ whole genome shotgun (WGS) entry which is preliminary data.</text>
</comment>
<evidence type="ECO:0000313" key="5">
    <source>
        <dbReference type="EMBL" id="KAJ5208743.1"/>
    </source>
</evidence>
<accession>A0A9W9T445</accession>
<dbReference type="PANTHER" id="PTHR40633:SF1">
    <property type="entry name" value="GPI ANCHORED SERINE-THREONINE RICH PROTEIN (AFU_ORTHOLOGUE AFUA_1G03630)"/>
    <property type="match status" value="1"/>
</dbReference>
<keyword evidence="6" id="KW-1185">Reference proteome</keyword>
<keyword evidence="1 3" id="KW-0732">Signal</keyword>
<dbReference type="Pfam" id="PF10342">
    <property type="entry name" value="Kre9_KNH"/>
    <property type="match status" value="1"/>
</dbReference>
<feature type="domain" description="Yeast cell wall synthesis Kre9/Knh1-like N-terminal" evidence="4">
    <location>
        <begin position="35"/>
        <end position="123"/>
    </location>
</feature>
<reference evidence="5" key="1">
    <citation type="submission" date="2022-11" db="EMBL/GenBank/DDBJ databases">
        <authorList>
            <person name="Petersen C."/>
        </authorList>
    </citation>
    <scope>NUCLEOTIDE SEQUENCE</scope>
    <source>
        <strain evidence="5">IBT 20477</strain>
    </source>
</reference>
<gene>
    <name evidence="5" type="ORF">N7449_003122</name>
</gene>
<evidence type="ECO:0000256" key="1">
    <source>
        <dbReference type="ARBA" id="ARBA00022729"/>
    </source>
</evidence>